<dbReference type="Proteomes" id="UP000825935">
    <property type="component" value="Chromosome 24"/>
</dbReference>
<dbReference type="Pfam" id="PF04483">
    <property type="entry name" value="DUF565"/>
    <property type="match status" value="1"/>
</dbReference>
<proteinExistence type="inferred from homology"/>
<evidence type="ECO:0000256" key="2">
    <source>
        <dbReference type="SAM" id="Phobius"/>
    </source>
</evidence>
<dbReference type="EMBL" id="CM035429">
    <property type="protein sequence ID" value="KAH7299367.1"/>
    <property type="molecule type" value="Genomic_DNA"/>
</dbReference>
<keyword evidence="2" id="KW-0812">Transmembrane</keyword>
<keyword evidence="2" id="KW-1133">Transmembrane helix</keyword>
<protein>
    <recommendedName>
        <fullName evidence="5">Ycf20-like protein</fullName>
    </recommendedName>
</protein>
<gene>
    <name evidence="3" type="ORF">KP509_24G007700</name>
</gene>
<dbReference type="OrthoDB" id="776537at2759"/>
<dbReference type="AlphaFoldDB" id="A0A8T2RUR6"/>
<dbReference type="PANTHER" id="PTHR33787:SF4">
    <property type="entry name" value="YCF20-LIKE PROTEIN"/>
    <property type="match status" value="1"/>
</dbReference>
<evidence type="ECO:0008006" key="5">
    <source>
        <dbReference type="Google" id="ProtNLM"/>
    </source>
</evidence>
<dbReference type="EMBL" id="CM035429">
    <property type="protein sequence ID" value="KAH7299365.1"/>
    <property type="molecule type" value="Genomic_DNA"/>
</dbReference>
<comment type="caution">
    <text evidence="3">The sequence shown here is derived from an EMBL/GenBank/DDBJ whole genome shotgun (WGS) entry which is preliminary data.</text>
</comment>
<evidence type="ECO:0000313" key="3">
    <source>
        <dbReference type="EMBL" id="KAH7299367.1"/>
    </source>
</evidence>
<comment type="similarity">
    <text evidence="1">Belongs to the ycf20 family.</text>
</comment>
<reference evidence="3" key="1">
    <citation type="submission" date="2021-08" db="EMBL/GenBank/DDBJ databases">
        <title>WGS assembly of Ceratopteris richardii.</title>
        <authorList>
            <person name="Marchant D.B."/>
            <person name="Chen G."/>
            <person name="Jenkins J."/>
            <person name="Shu S."/>
            <person name="Leebens-Mack J."/>
            <person name="Grimwood J."/>
            <person name="Schmutz J."/>
            <person name="Soltis P."/>
            <person name="Soltis D."/>
            <person name="Chen Z.-H."/>
        </authorList>
    </citation>
    <scope>NUCLEOTIDE SEQUENCE</scope>
    <source>
        <strain evidence="3">Whitten #5841</strain>
        <tissue evidence="3">Leaf</tissue>
    </source>
</reference>
<name>A0A8T2RUR6_CERRI</name>
<keyword evidence="2" id="KW-0472">Membrane</keyword>
<evidence type="ECO:0000256" key="1">
    <source>
        <dbReference type="ARBA" id="ARBA00009846"/>
    </source>
</evidence>
<organism evidence="3 4">
    <name type="scientific">Ceratopteris richardii</name>
    <name type="common">Triangle waterfern</name>
    <dbReference type="NCBI Taxonomy" id="49495"/>
    <lineage>
        <taxon>Eukaryota</taxon>
        <taxon>Viridiplantae</taxon>
        <taxon>Streptophyta</taxon>
        <taxon>Embryophyta</taxon>
        <taxon>Tracheophyta</taxon>
        <taxon>Polypodiopsida</taxon>
        <taxon>Polypodiidae</taxon>
        <taxon>Polypodiales</taxon>
        <taxon>Pteridineae</taxon>
        <taxon>Pteridaceae</taxon>
        <taxon>Parkerioideae</taxon>
        <taxon>Ceratopteris</taxon>
    </lineage>
</organism>
<evidence type="ECO:0000313" key="4">
    <source>
        <dbReference type="Proteomes" id="UP000825935"/>
    </source>
</evidence>
<dbReference type="InterPro" id="IPR007572">
    <property type="entry name" value="Uncharacterised_Ycf20"/>
</dbReference>
<feature type="transmembrane region" description="Helical" evidence="2">
    <location>
        <begin position="142"/>
        <end position="160"/>
    </location>
</feature>
<feature type="transmembrane region" description="Helical" evidence="2">
    <location>
        <begin position="117"/>
        <end position="136"/>
    </location>
</feature>
<dbReference type="PANTHER" id="PTHR33787">
    <property type="match status" value="1"/>
</dbReference>
<sequence>MGALFDIGTHQCAKGSCALTGIYQSPAVHNNSGTRNYISLNHSDIQLLLYSRKYSFRKSSFRCPTSVRASFASDNRLGDRTFESRSIGTRLSQVLLKRQKELVGKFNDGRRKLPMKIFFVLLGFYAANALATILGQTGDWDVLVAGIVVAVIELIGSFMYKRKNLTGRFRGFLTMVNYWKAGFTLGLFVDAFKVGS</sequence>
<accession>A0A8T2RUR6</accession>
<keyword evidence="4" id="KW-1185">Reference proteome</keyword>